<keyword evidence="2" id="KW-1185">Reference proteome</keyword>
<sequence>MLLLDSHAKGRSGVLLQRLSNNFNRRRVCGVCQCRYSANKEFLAAIISKVRGWLRSCRPSYTMLRRSTNLQGRRAAFIRIRHNICPRKEISSKEKAVNKTKLVERGLTVQDMDLERSWENIADLHKTAPHHMGRLEGHS</sequence>
<organism evidence="1 2">
    <name type="scientific">Colocasia esculenta</name>
    <name type="common">Wild taro</name>
    <name type="synonym">Arum esculentum</name>
    <dbReference type="NCBI Taxonomy" id="4460"/>
    <lineage>
        <taxon>Eukaryota</taxon>
        <taxon>Viridiplantae</taxon>
        <taxon>Streptophyta</taxon>
        <taxon>Embryophyta</taxon>
        <taxon>Tracheophyta</taxon>
        <taxon>Spermatophyta</taxon>
        <taxon>Magnoliopsida</taxon>
        <taxon>Liliopsida</taxon>
        <taxon>Araceae</taxon>
        <taxon>Aroideae</taxon>
        <taxon>Colocasieae</taxon>
        <taxon>Colocasia</taxon>
    </lineage>
</organism>
<dbReference type="AlphaFoldDB" id="A0A843XTC0"/>
<reference evidence="1" key="1">
    <citation type="submission" date="2017-07" db="EMBL/GenBank/DDBJ databases">
        <title>Taro Niue Genome Assembly and Annotation.</title>
        <authorList>
            <person name="Atibalentja N."/>
            <person name="Keating K."/>
            <person name="Fields C.J."/>
        </authorList>
    </citation>
    <scope>NUCLEOTIDE SEQUENCE</scope>
    <source>
        <strain evidence="1">Niue_2</strain>
        <tissue evidence="1">Leaf</tissue>
    </source>
</reference>
<protein>
    <submittedName>
        <fullName evidence="1">Uncharacterized protein</fullName>
    </submittedName>
</protein>
<comment type="caution">
    <text evidence="1">The sequence shown here is derived from an EMBL/GenBank/DDBJ whole genome shotgun (WGS) entry which is preliminary data.</text>
</comment>
<accession>A0A843XTC0</accession>
<dbReference type="EMBL" id="NMUH01012161">
    <property type="protein sequence ID" value="MQM22105.1"/>
    <property type="molecule type" value="Genomic_DNA"/>
</dbReference>
<evidence type="ECO:0000313" key="1">
    <source>
        <dbReference type="EMBL" id="MQM22105.1"/>
    </source>
</evidence>
<name>A0A843XTC0_COLES</name>
<gene>
    <name evidence="1" type="ORF">Taro_055152</name>
</gene>
<dbReference type="Proteomes" id="UP000652761">
    <property type="component" value="Unassembled WGS sequence"/>
</dbReference>
<evidence type="ECO:0000313" key="2">
    <source>
        <dbReference type="Proteomes" id="UP000652761"/>
    </source>
</evidence>
<proteinExistence type="predicted"/>